<dbReference type="Gene3D" id="3.30.530.20">
    <property type="match status" value="1"/>
</dbReference>
<name>A0A2S0VNF1_9ALTE</name>
<dbReference type="InterPro" id="IPR029442">
    <property type="entry name" value="GyrI-like"/>
</dbReference>
<dbReference type="InterPro" id="IPR019587">
    <property type="entry name" value="Polyketide_cyclase/dehydratase"/>
</dbReference>
<accession>A0A2S0VNF1</accession>
<dbReference type="RefSeq" id="WP_108601823.1">
    <property type="nucleotide sequence ID" value="NZ_CP026604.1"/>
</dbReference>
<dbReference type="Pfam" id="PF06445">
    <property type="entry name" value="GyrI-like"/>
    <property type="match status" value="1"/>
</dbReference>
<dbReference type="EMBL" id="CP026604">
    <property type="protein sequence ID" value="AWB65748.1"/>
    <property type="molecule type" value="Genomic_DNA"/>
</dbReference>
<evidence type="ECO:0000259" key="1">
    <source>
        <dbReference type="Pfam" id="PF06445"/>
    </source>
</evidence>
<proteinExistence type="predicted"/>
<dbReference type="CDD" id="cd07818">
    <property type="entry name" value="SRPBCC_1"/>
    <property type="match status" value="1"/>
</dbReference>
<feature type="domain" description="GyrI-like small molecule binding" evidence="1">
    <location>
        <begin position="184"/>
        <end position="315"/>
    </location>
</feature>
<dbReference type="Pfam" id="PF10604">
    <property type="entry name" value="Polyketide_cyc2"/>
    <property type="match status" value="1"/>
</dbReference>
<dbReference type="KEGG" id="cate:C2869_04530"/>
<dbReference type="InterPro" id="IPR023393">
    <property type="entry name" value="START-like_dom_sf"/>
</dbReference>
<evidence type="ECO:0000313" key="2">
    <source>
        <dbReference type="EMBL" id="AWB65748.1"/>
    </source>
</evidence>
<dbReference type="Proteomes" id="UP000244441">
    <property type="component" value="Chromosome"/>
</dbReference>
<reference evidence="2 3" key="1">
    <citation type="submission" date="2018-01" db="EMBL/GenBank/DDBJ databases">
        <title>Genome sequence of a Cantenovulum-like bacteria.</title>
        <authorList>
            <person name="Tan W.R."/>
            <person name="Lau N.-S."/>
            <person name="Go F."/>
            <person name="Amirul A.-A.A."/>
        </authorList>
    </citation>
    <scope>NUCLEOTIDE SEQUENCE [LARGE SCALE GENOMIC DNA]</scope>
    <source>
        <strain evidence="2 3">CCB-QB4</strain>
    </source>
</reference>
<gene>
    <name evidence="2" type="ORF">C2869_04530</name>
</gene>
<sequence>MISISFSLDRSIEIAKPIEEVFQFVADFNNWRSWSAWIIQEPQCPVTIEGEPNTQGHKQTWDGDLIGKGSISIASLFENQYLDFDLHFFAPWKSHSKTQFKFSPIEMADGSEGTSVTWAMQGSLPVFMFFFKKMMTAMIGSDYERGLAMLKEKLETGSVTSAVDINGVSEQKGFYYIGYPVTCHKKDISQKVSPLFEKLCTADLPKPDKVLTVVNKFDMVSEQCDMVVAFAYPNKPDFTVPDGMIMADMPNHQALEVLHTGSYHHLSNGWTTLMCYLRHAKLKANKRLKEYEVYLNSPAEVPSEQLKTAIYAPLK</sequence>
<dbReference type="SUPFAM" id="SSF55136">
    <property type="entry name" value="Probable bacterial effector-binding domain"/>
    <property type="match status" value="1"/>
</dbReference>
<dbReference type="OrthoDB" id="9807923at2"/>
<organism evidence="2 3">
    <name type="scientific">Saccharobesus litoralis</name>
    <dbReference type="NCBI Taxonomy" id="2172099"/>
    <lineage>
        <taxon>Bacteria</taxon>
        <taxon>Pseudomonadati</taxon>
        <taxon>Pseudomonadota</taxon>
        <taxon>Gammaproteobacteria</taxon>
        <taxon>Alteromonadales</taxon>
        <taxon>Alteromonadaceae</taxon>
        <taxon>Saccharobesus</taxon>
    </lineage>
</organism>
<dbReference type="Gene3D" id="3.20.80.10">
    <property type="entry name" value="Regulatory factor, effector binding domain"/>
    <property type="match status" value="1"/>
</dbReference>
<dbReference type="SUPFAM" id="SSF55961">
    <property type="entry name" value="Bet v1-like"/>
    <property type="match status" value="1"/>
</dbReference>
<dbReference type="AlphaFoldDB" id="A0A2S0VNF1"/>
<evidence type="ECO:0000313" key="3">
    <source>
        <dbReference type="Proteomes" id="UP000244441"/>
    </source>
</evidence>
<protein>
    <recommendedName>
        <fullName evidence="1">GyrI-like small molecule binding domain-containing protein</fullName>
    </recommendedName>
</protein>
<keyword evidence="3" id="KW-1185">Reference proteome</keyword>
<dbReference type="InterPro" id="IPR011256">
    <property type="entry name" value="Reg_factor_effector_dom_sf"/>
</dbReference>